<evidence type="ECO:0000259" key="15">
    <source>
        <dbReference type="Pfam" id="PF00520"/>
    </source>
</evidence>
<evidence type="ECO:0000256" key="11">
    <source>
        <dbReference type="ARBA" id="ARBA00023303"/>
    </source>
</evidence>
<dbReference type="Gene3D" id="1.25.40.20">
    <property type="entry name" value="Ankyrin repeat-containing domain"/>
    <property type="match status" value="8"/>
</dbReference>
<feature type="repeat" description="ANK" evidence="12">
    <location>
        <begin position="269"/>
        <end position="301"/>
    </location>
</feature>
<dbReference type="PANTHER" id="PTHR47143:SF1">
    <property type="entry name" value="ION_TRANS DOMAIN-CONTAINING PROTEIN"/>
    <property type="match status" value="1"/>
</dbReference>
<feature type="repeat" description="ANK" evidence="12">
    <location>
        <begin position="489"/>
        <end position="516"/>
    </location>
</feature>
<feature type="transmembrane region" description="Helical" evidence="14">
    <location>
        <begin position="807"/>
        <end position="827"/>
    </location>
</feature>
<evidence type="ECO:0000256" key="9">
    <source>
        <dbReference type="ARBA" id="ARBA00023136"/>
    </source>
</evidence>
<dbReference type="Pfam" id="PF13637">
    <property type="entry name" value="Ank_4"/>
    <property type="match status" value="1"/>
</dbReference>
<feature type="domain" description="Ion transport" evidence="15">
    <location>
        <begin position="775"/>
        <end position="1003"/>
    </location>
</feature>
<keyword evidence="5" id="KW-0677">Repeat</keyword>
<feature type="transmembrane region" description="Helical" evidence="14">
    <location>
        <begin position="909"/>
        <end position="928"/>
    </location>
</feature>
<evidence type="ECO:0000256" key="6">
    <source>
        <dbReference type="ARBA" id="ARBA00022989"/>
    </source>
</evidence>
<gene>
    <name evidence="16" type="ORF">SFRICE_011977</name>
</gene>
<dbReference type="EMBL" id="ODYU01010759">
    <property type="protein sequence ID" value="SOQ56070.1"/>
    <property type="molecule type" value="Genomic_DNA"/>
</dbReference>
<evidence type="ECO:0000256" key="4">
    <source>
        <dbReference type="ARBA" id="ARBA00022692"/>
    </source>
</evidence>
<evidence type="ECO:0000256" key="7">
    <source>
        <dbReference type="ARBA" id="ARBA00023043"/>
    </source>
</evidence>
<feature type="repeat" description="ANK" evidence="12">
    <location>
        <begin position="1681"/>
        <end position="1713"/>
    </location>
</feature>
<evidence type="ECO:0000256" key="5">
    <source>
        <dbReference type="ARBA" id="ARBA00022737"/>
    </source>
</evidence>
<dbReference type="GO" id="GO:0005216">
    <property type="term" value="F:monoatomic ion channel activity"/>
    <property type="evidence" value="ECO:0007669"/>
    <property type="project" value="InterPro"/>
</dbReference>
<feature type="region of interest" description="Disordered" evidence="13">
    <location>
        <begin position="1225"/>
        <end position="1255"/>
    </location>
</feature>
<dbReference type="PROSITE" id="PS50297">
    <property type="entry name" value="ANK_REP_REGION"/>
    <property type="match status" value="10"/>
</dbReference>
<dbReference type="Gene3D" id="1.10.287.70">
    <property type="match status" value="2"/>
</dbReference>
<dbReference type="Pfam" id="PF00023">
    <property type="entry name" value="Ank"/>
    <property type="match status" value="2"/>
</dbReference>
<feature type="repeat" description="ANK" evidence="12">
    <location>
        <begin position="1357"/>
        <end position="1379"/>
    </location>
</feature>
<keyword evidence="11" id="KW-0407">Ion channel</keyword>
<sequence length="2360" mass="266129">MHSDTEDSVFSNKYSNAEAHYSVENEGCRVLPVSETTADGLDQQRTLYRPRSVSLFDQTEDRQPLLKLQKITDSDEGDNVSEDLSKSDKKLLMVPAVTLPKISKLSLRFRKLNTALLEAVKHRGVQEIERLVQAGANPNATSGIDCVSACHLAALRTDGALEILLKAGANRKRVDRVGRTPLHLAAWAGNVKQVAILLGFSKKLQDRLDAGDIIDATEDEVKHLTPDVIEFVNVKCDFCTNTALPTHWRDNTRDCHIKSLERNLPTFQLGWSALHAASARAQCHSARLLLAAGADLEARDLVGKTPLDVAGSAFYTDQVIDPQKFAELVTLLVGANSQKLTFKNKKIVDTPLHTAVELGSLEAVSVLVGAGMPVNWLNRAGMTPLHICVKKKLKEHLQILANHGYCDEEVPVAVDFKDKDGHTVLYKAILEGWAPGVCIAIEAGSSVTARDNNYDTPLHFAAMFGNVEILNEILNVAKHYDVIDATNNRRETALFKAVINGHLECVKKLLDEGASITKSLPRQVNVFHIAAQKGYLDVLTVLLDHDYIITRRVINYLTADDKKGYGPIHFAVENNHPACVKILLSRNTYRSLRSSYGLQKGSTPLHIAAIHNNVDIAKILMKNNEHIVHIINDMGWTPLHTASHYGSRDMITLLLKEGADLSKATRGPNKCRTTAIDMIMNNLPKPTEFMENIFDTYISTNDLNLHDPDCEVTVNYKILVPKEDENIQMKVIDALLNTGNRYGQNRLLLHPLLESFLFLKWKALLPFFYTMLAFYAFFVLSLTTYIISVFFYKDTGNTAPLLLDTTGWAVIMYITIVTVMLQEVLYMNVSNGYFLRLETWIKFSSVCLAAILPYVTQIKVDKELDWPRHVATTALLLSWLEMMFLLSRFPNWGYYVLMFGKVSTNVIKILLTFAFLVIGFALSFMIQFHSQKPFESPWAALVKTIVMMTSEFDYGDLVKEKDSNKFVTSLLVVRVIFLIFLILAAIVLMNLMVGVAVNDLHNLRVLGNVRRLGKQVEFLGSLEHLVYNRILTKILPTQLEEMLKRKKKICSTFVLSPSVPKSKCYRSLPSRIREAIFEKAQFRKKQRDDELGSQNYKKKLDEIYRATVKLKKDNNTKSDRYITNKSIKDAAGNIAKLDTAIIEIKNQTKLEINQIKVSIDTLNNKIDMILNKFSGSGISPTGPHLWWSDGSLRHARVWFCSGGDSVLTDNSSNVSDIVERRLEKVHRQQKSRSLDNRRTVEMPAATPTTSKPGGNLKPFLPAALVTNLTKNSLEILECTLTMRQSATHVTRLNTRLIESMAGGEMAFMNRMMAMGASPNATCRLNHVSVCHLAAMQNTDVLELLIKHGVDVYRADKEGRTPLHFAAWAGNVKQIALLLSFPEGLRKRIVETVPLSSQIVGEIKYHSTPVHALTNITCKPNVDAKLQVNWSDGMEHNCRNIKDMLPPFQNEQNKHGWCYGWTALHAACARAQHHCVELLIAAGADVNAQDQLYRTPLDVVGYAHYMGYKIEEKDFKATINLLLTSGKKIVKCRCSPSLNSIDTPLHTAVEIESEASVEQLLLSGASATGWNSEGETAMHICVKKRNKELLQLLADFKYSNEDPYLATIDVKNKGGFTVLCAAIKEGWTQGVCIALGAKASITMKANGESPIHIAAQMDNIDILRQIVTIAKLTNTLDFRNEKGETALFKAITHNQLDNLKLLLSSGSNIELKSAMKTNIFHIAAKHGNDNILEYLLEYNPHVTVRLVNKFDNLGPPLYYAVRYNHPVCAALLISKGAQVGIYVQCNECVGKDILEWTSLLHIAASKNYCEIADIIIQHDSNTVHCPDSAGRTPLHEACTNGNREMIVLLLRKGAVLSEVGKHSKSKLAPIDILINNLSKPTEFIEEILDSYISSQGRSLQESNCEVVVDYSVLIPRESDMKQMRVINALINTGNRYDQHRLLLHPLVQTFLFLKWQSLLPFFYSILILHACFVLSLNIYALSIFYYKDQKEDVPIFFRSNVWIHFIYLTICMIVIQEIIFVKMKSKRYLLCWETWLKIGYITLAVYLPRIVSWETNDSTGPRLVATLALLFSWFEMMFLLSRFPDWGYYFFMFGKVASKVLKILLSFVFLVFGFSVSFMIHFHAKPPFEGPWSAFVATLVMMTSEFNYNESFDKKLSELSEPVFMPRIIFITFLILVSIVLMNLIVGVAVNDVNNLEIIGSIKRLEKQVEFISSLEDIVCNKFLESILPKRLYSKFKNNIKLESVIVLRPRKALCYNRNRFPTRLREATFERVQLQKKQSDEYQGSMVFQMKLDEMSSTIKGIADKQCNANDTTSTLNQIFNELHDLRSDMDKIKQYIEITKRRSLCSNKSTPLLAVPKQQ</sequence>
<dbReference type="PANTHER" id="PTHR47143">
    <property type="entry name" value="TRANSIENT RECEPTOR POTENTIAL CATION CHANNEL PROTEIN PAINLESS"/>
    <property type="match status" value="1"/>
</dbReference>
<feature type="repeat" description="ANK" evidence="12">
    <location>
        <begin position="1458"/>
        <end position="1490"/>
    </location>
</feature>
<feature type="repeat" description="ANK" evidence="12">
    <location>
        <begin position="563"/>
        <end position="595"/>
    </location>
</feature>
<evidence type="ECO:0000256" key="13">
    <source>
        <dbReference type="SAM" id="MobiDB-lite"/>
    </source>
</evidence>
<keyword evidence="4 14" id="KW-0812">Transmembrane</keyword>
<feature type="transmembrane region" description="Helical" evidence="14">
    <location>
        <begin position="839"/>
        <end position="856"/>
    </location>
</feature>
<dbReference type="SUPFAM" id="SSF48403">
    <property type="entry name" value="Ankyrin repeat"/>
    <property type="match status" value="4"/>
</dbReference>
<keyword evidence="9 14" id="KW-0472">Membrane</keyword>
<keyword evidence="6 14" id="KW-1133">Transmembrane helix</keyword>
<feature type="transmembrane region" description="Helical" evidence="14">
    <location>
        <begin position="2167"/>
        <end position="2189"/>
    </location>
</feature>
<feature type="transmembrane region" description="Helical" evidence="14">
    <location>
        <begin position="2102"/>
        <end position="2123"/>
    </location>
</feature>
<dbReference type="PROSITE" id="PS50088">
    <property type="entry name" value="ANK_REPEAT"/>
    <property type="match status" value="13"/>
</dbReference>
<reference evidence="16" key="1">
    <citation type="submission" date="2016-07" db="EMBL/GenBank/DDBJ databases">
        <authorList>
            <person name="Bretaudeau A."/>
        </authorList>
    </citation>
    <scope>NUCLEOTIDE SEQUENCE</scope>
    <source>
        <strain evidence="16">Rice</strain>
        <tissue evidence="16">Whole body</tissue>
    </source>
</reference>
<feature type="transmembrane region" description="Helical" evidence="14">
    <location>
        <begin position="763"/>
        <end position="787"/>
    </location>
</feature>
<feature type="compositionally biased region" description="Basic and acidic residues" evidence="13">
    <location>
        <begin position="1225"/>
        <end position="1240"/>
    </location>
</feature>
<dbReference type="PRINTS" id="PR01415">
    <property type="entry name" value="ANKYRIN"/>
</dbReference>
<organism evidence="16">
    <name type="scientific">Spodoptera frugiperda</name>
    <name type="common">Fall armyworm</name>
    <dbReference type="NCBI Taxonomy" id="7108"/>
    <lineage>
        <taxon>Eukaryota</taxon>
        <taxon>Metazoa</taxon>
        <taxon>Ecdysozoa</taxon>
        <taxon>Arthropoda</taxon>
        <taxon>Hexapoda</taxon>
        <taxon>Insecta</taxon>
        <taxon>Pterygota</taxon>
        <taxon>Neoptera</taxon>
        <taxon>Endopterygota</taxon>
        <taxon>Lepidoptera</taxon>
        <taxon>Glossata</taxon>
        <taxon>Ditrysia</taxon>
        <taxon>Noctuoidea</taxon>
        <taxon>Noctuidae</taxon>
        <taxon>Amphipyrinae</taxon>
        <taxon>Spodoptera</taxon>
    </lineage>
</organism>
<keyword evidence="10" id="KW-0325">Glycoprotein</keyword>
<dbReference type="InterPro" id="IPR002110">
    <property type="entry name" value="Ankyrin_rpt"/>
</dbReference>
<evidence type="ECO:0000256" key="14">
    <source>
        <dbReference type="SAM" id="Phobius"/>
    </source>
</evidence>
<feature type="transmembrane region" description="Helical" evidence="14">
    <location>
        <begin position="2062"/>
        <end position="2082"/>
    </location>
</feature>
<feature type="repeat" description="ANK" evidence="12">
    <location>
        <begin position="177"/>
        <end position="198"/>
    </location>
</feature>
<dbReference type="SMART" id="SM00248">
    <property type="entry name" value="ANK"/>
    <property type="match status" value="26"/>
</dbReference>
<evidence type="ECO:0000313" key="16">
    <source>
        <dbReference type="EMBL" id="SOQ56070.1"/>
    </source>
</evidence>
<feature type="repeat" description="ANK" evidence="12">
    <location>
        <begin position="600"/>
        <end position="627"/>
    </location>
</feature>
<feature type="transmembrane region" description="Helical" evidence="14">
    <location>
        <begin position="876"/>
        <end position="897"/>
    </location>
</feature>
<feature type="repeat" description="ANK" evidence="12">
    <location>
        <begin position="1828"/>
        <end position="1860"/>
    </location>
</feature>
<keyword evidence="3" id="KW-0716">Sensory transduction</keyword>
<comment type="subcellular location">
    <subcellularLocation>
        <location evidence="1">Membrane</location>
        <topology evidence="1">Multi-pass membrane protein</topology>
    </subcellularLocation>
</comment>
<evidence type="ECO:0000256" key="8">
    <source>
        <dbReference type="ARBA" id="ARBA00023065"/>
    </source>
</evidence>
<keyword evidence="8" id="KW-0406">Ion transport</keyword>
<dbReference type="Pfam" id="PF12796">
    <property type="entry name" value="Ank_2"/>
    <property type="match status" value="7"/>
</dbReference>
<dbReference type="Pfam" id="PF00520">
    <property type="entry name" value="Ion_trans"/>
    <property type="match status" value="2"/>
</dbReference>
<feature type="transmembrane region" description="Helical" evidence="14">
    <location>
        <begin position="2000"/>
        <end position="2020"/>
    </location>
</feature>
<evidence type="ECO:0000256" key="2">
    <source>
        <dbReference type="ARBA" id="ARBA00022448"/>
    </source>
</evidence>
<evidence type="ECO:0000256" key="1">
    <source>
        <dbReference type="ARBA" id="ARBA00004141"/>
    </source>
</evidence>
<accession>A0A2H1WSM3</accession>
<feature type="transmembrane region" description="Helical" evidence="14">
    <location>
        <begin position="971"/>
        <end position="997"/>
    </location>
</feature>
<feature type="repeat" description="ANK" evidence="12">
    <location>
        <begin position="453"/>
        <end position="485"/>
    </location>
</feature>
<dbReference type="InterPro" id="IPR005821">
    <property type="entry name" value="Ion_trans_dom"/>
</dbReference>
<dbReference type="InterPro" id="IPR052076">
    <property type="entry name" value="TRP_cation_channel"/>
</dbReference>
<evidence type="ECO:0000256" key="3">
    <source>
        <dbReference type="ARBA" id="ARBA00022606"/>
    </source>
</evidence>
<evidence type="ECO:0000256" key="10">
    <source>
        <dbReference type="ARBA" id="ARBA00023180"/>
    </source>
</evidence>
<keyword evidence="2" id="KW-0813">Transport</keyword>
<feature type="repeat" description="ANK" evidence="12">
    <location>
        <begin position="634"/>
        <end position="666"/>
    </location>
</feature>
<evidence type="ECO:0000256" key="12">
    <source>
        <dbReference type="PROSITE-ProRule" id="PRU00023"/>
    </source>
</evidence>
<name>A0A2H1WSM3_SPOFR</name>
<protein>
    <submittedName>
        <fullName evidence="16">SFRICE_011977</fullName>
    </submittedName>
</protein>
<keyword evidence="7 12" id="KW-0040">ANK repeat</keyword>
<dbReference type="GO" id="GO:0034703">
    <property type="term" value="C:cation channel complex"/>
    <property type="evidence" value="ECO:0007669"/>
    <property type="project" value="UniProtKB-ARBA"/>
</dbReference>
<feature type="domain" description="Ion transport" evidence="15">
    <location>
        <begin position="1971"/>
        <end position="2195"/>
    </location>
</feature>
<proteinExistence type="predicted"/>
<feature type="repeat" description="ANK" evidence="12">
    <location>
        <begin position="1645"/>
        <end position="1677"/>
    </location>
</feature>
<feature type="transmembrane region" description="Helical" evidence="14">
    <location>
        <begin position="1960"/>
        <end position="1985"/>
    </location>
</feature>
<feature type="repeat" description="ANK" evidence="12">
    <location>
        <begin position="350"/>
        <end position="379"/>
    </location>
</feature>
<dbReference type="InterPro" id="IPR036770">
    <property type="entry name" value="Ankyrin_rpt-contain_sf"/>
</dbReference>